<dbReference type="Pfam" id="PF12802">
    <property type="entry name" value="MarR_2"/>
    <property type="match status" value="1"/>
</dbReference>
<proteinExistence type="inferred from homology"/>
<evidence type="ECO:0000256" key="1">
    <source>
        <dbReference type="ARBA" id="ARBA00006479"/>
    </source>
</evidence>
<dbReference type="InterPro" id="IPR036390">
    <property type="entry name" value="WH_DNA-bd_sf"/>
</dbReference>
<evidence type="ECO:0000313" key="5">
    <source>
        <dbReference type="Proteomes" id="UP000756710"/>
    </source>
</evidence>
<reference evidence="4 5" key="1">
    <citation type="submission" date="2021-03" db="EMBL/GenBank/DDBJ databases">
        <title>Genomic Encyclopedia of Type Strains, Phase IV (KMG-IV): sequencing the most valuable type-strain genomes for metagenomic binning, comparative biology and taxonomic classification.</title>
        <authorList>
            <person name="Goeker M."/>
        </authorList>
    </citation>
    <scope>NUCLEOTIDE SEQUENCE [LARGE SCALE GENOMIC DNA]</scope>
    <source>
        <strain evidence="4 5">DSM 41954</strain>
    </source>
</reference>
<dbReference type="SUPFAM" id="SSF46785">
    <property type="entry name" value="Winged helix' DNA-binding domain"/>
    <property type="match status" value="1"/>
</dbReference>
<dbReference type="Proteomes" id="UP000756710">
    <property type="component" value="Unassembled WGS sequence"/>
</dbReference>
<evidence type="ECO:0000313" key="4">
    <source>
        <dbReference type="EMBL" id="MBP2068815.1"/>
    </source>
</evidence>
<dbReference type="PANTHER" id="PTHR18964">
    <property type="entry name" value="ROK (REPRESSOR, ORF, KINASE) FAMILY"/>
    <property type="match status" value="1"/>
</dbReference>
<dbReference type="Gene3D" id="1.10.10.10">
    <property type="entry name" value="Winged helix-like DNA-binding domain superfamily/Winged helix DNA-binding domain"/>
    <property type="match status" value="1"/>
</dbReference>
<dbReference type="EMBL" id="JAGGLR010000058">
    <property type="protein sequence ID" value="MBP2068815.1"/>
    <property type="molecule type" value="Genomic_DNA"/>
</dbReference>
<evidence type="ECO:0000256" key="2">
    <source>
        <dbReference type="SAM" id="MobiDB-lite"/>
    </source>
</evidence>
<dbReference type="Gene3D" id="3.30.420.40">
    <property type="match status" value="2"/>
</dbReference>
<dbReference type="RefSeq" id="WP_209469191.1">
    <property type="nucleotide sequence ID" value="NZ_BAABDR010000032.1"/>
</dbReference>
<accession>A0ABS4N9Y2</accession>
<name>A0ABS4N9Y2_9ACTN</name>
<dbReference type="GO" id="GO:0016301">
    <property type="term" value="F:kinase activity"/>
    <property type="evidence" value="ECO:0007669"/>
    <property type="project" value="UniProtKB-KW"/>
</dbReference>
<keyword evidence="4" id="KW-0808">Transferase</keyword>
<dbReference type="InterPro" id="IPR036388">
    <property type="entry name" value="WH-like_DNA-bd_sf"/>
</dbReference>
<dbReference type="Pfam" id="PF00480">
    <property type="entry name" value="ROK"/>
    <property type="match status" value="2"/>
</dbReference>
<dbReference type="InterPro" id="IPR043129">
    <property type="entry name" value="ATPase_NBD"/>
</dbReference>
<sequence>MRRGQDPVLVEVSARSRRGAPQQMPGDIATSALARRVNAARILAKLRERPPERAEMSSGDLVDATGMSRPTVHAAAHHLVELGWVRETTDRVDGRLSGRGRPSRVFSFVANAGHVLGIDIGAHSVRVAVADLRGVFVAEARIAFGDPSVGPEQRITQVRKLAVEVVRTAGLRDEQVLAVCVGTSGPVDADGVVQQRTGIPGFLGVDLRAALARDFSAQVYVENDCNLALIGERWRGRAGASQDVVCLLAGERLGVGMCTGGTLVRGQANSARDLGFLSLMGDYSRDDGIARAVRRRGASLVAEVAARDTPPLPGTPGAELSALTGGDPRRVSASDVFEAVRRGDLDAAGALEEGLETAARAIATLTMLLAPELVVITGAVAAAGDVLLPPLRRRLTELVPRVPRVEASPLREQAVVTGAVRLALDTAETDFLDPLAPAPTA</sequence>
<dbReference type="PANTHER" id="PTHR18964:SF149">
    <property type="entry name" value="BIFUNCTIONAL UDP-N-ACETYLGLUCOSAMINE 2-EPIMERASE_N-ACETYLMANNOSAMINE KINASE"/>
    <property type="match status" value="1"/>
</dbReference>
<feature type="region of interest" description="Disordered" evidence="2">
    <location>
        <begin position="307"/>
        <end position="328"/>
    </location>
</feature>
<comment type="caution">
    <text evidence="4">The sequence shown here is derived from an EMBL/GenBank/DDBJ whole genome shotgun (WGS) entry which is preliminary data.</text>
</comment>
<dbReference type="SUPFAM" id="SSF53067">
    <property type="entry name" value="Actin-like ATPase domain"/>
    <property type="match status" value="1"/>
</dbReference>
<dbReference type="InterPro" id="IPR000835">
    <property type="entry name" value="HTH_MarR-typ"/>
</dbReference>
<organism evidence="4 5">
    <name type="scientific">Streptomyces iranensis</name>
    <dbReference type="NCBI Taxonomy" id="576784"/>
    <lineage>
        <taxon>Bacteria</taxon>
        <taxon>Bacillati</taxon>
        <taxon>Actinomycetota</taxon>
        <taxon>Actinomycetes</taxon>
        <taxon>Kitasatosporales</taxon>
        <taxon>Streptomycetaceae</taxon>
        <taxon>Streptomyces</taxon>
        <taxon>Streptomyces violaceusniger group</taxon>
    </lineage>
</organism>
<keyword evidence="5" id="KW-1185">Reference proteome</keyword>
<gene>
    <name evidence="4" type="ORF">J2Z30_009897</name>
</gene>
<evidence type="ECO:0000259" key="3">
    <source>
        <dbReference type="Pfam" id="PF12802"/>
    </source>
</evidence>
<protein>
    <submittedName>
        <fullName evidence="4">NBD/HSP70 family sugar kinase</fullName>
    </submittedName>
</protein>
<dbReference type="InterPro" id="IPR000600">
    <property type="entry name" value="ROK"/>
</dbReference>
<comment type="similarity">
    <text evidence="1">Belongs to the ROK (NagC/XylR) family.</text>
</comment>
<keyword evidence="4" id="KW-0418">Kinase</keyword>
<feature type="domain" description="HTH marR-type" evidence="3">
    <location>
        <begin position="39"/>
        <end position="95"/>
    </location>
</feature>